<name>A0A9P3PYG1_LYOSH</name>
<evidence type="ECO:0000313" key="2">
    <source>
        <dbReference type="EMBL" id="GLB43926.1"/>
    </source>
</evidence>
<dbReference type="EMBL" id="BRPK01000015">
    <property type="protein sequence ID" value="GLB43926.1"/>
    <property type="molecule type" value="Genomic_DNA"/>
</dbReference>
<gene>
    <name evidence="2" type="ORF">LshimejAT787_1501100</name>
</gene>
<protein>
    <submittedName>
        <fullName evidence="2">Uncharacterized protein</fullName>
    </submittedName>
</protein>
<dbReference type="OrthoDB" id="3095876at2759"/>
<sequence length="88" mass="9315">MPGASVNPFLAAAKKLQKVAAQAKRRGKRREVPIPGPSPVVPNSSLDHVPDDSSPAFPDLVMPPQPAGAGPSRIRLTPAADSRHFLKF</sequence>
<organism evidence="2 3">
    <name type="scientific">Lyophyllum shimeji</name>
    <name type="common">Hon-shimeji</name>
    <name type="synonym">Tricholoma shimeji</name>
    <dbReference type="NCBI Taxonomy" id="47721"/>
    <lineage>
        <taxon>Eukaryota</taxon>
        <taxon>Fungi</taxon>
        <taxon>Dikarya</taxon>
        <taxon>Basidiomycota</taxon>
        <taxon>Agaricomycotina</taxon>
        <taxon>Agaricomycetes</taxon>
        <taxon>Agaricomycetidae</taxon>
        <taxon>Agaricales</taxon>
        <taxon>Tricholomatineae</taxon>
        <taxon>Lyophyllaceae</taxon>
        <taxon>Lyophyllum</taxon>
    </lineage>
</organism>
<comment type="caution">
    <text evidence="2">The sequence shown here is derived from an EMBL/GenBank/DDBJ whole genome shotgun (WGS) entry which is preliminary data.</text>
</comment>
<dbReference type="Proteomes" id="UP001063166">
    <property type="component" value="Unassembled WGS sequence"/>
</dbReference>
<reference evidence="2" key="1">
    <citation type="submission" date="2022-07" db="EMBL/GenBank/DDBJ databases">
        <title>The genome of Lyophyllum shimeji provides insight into the initial evolution of ectomycorrhizal fungal genome.</title>
        <authorList>
            <person name="Kobayashi Y."/>
            <person name="Shibata T."/>
            <person name="Hirakawa H."/>
            <person name="Shigenobu S."/>
            <person name="Nishiyama T."/>
            <person name="Yamada A."/>
            <person name="Hasebe M."/>
            <person name="Kawaguchi M."/>
        </authorList>
    </citation>
    <scope>NUCLEOTIDE SEQUENCE</scope>
    <source>
        <strain evidence="2">AT787</strain>
    </source>
</reference>
<feature type="region of interest" description="Disordered" evidence="1">
    <location>
        <begin position="20"/>
        <end position="81"/>
    </location>
</feature>
<evidence type="ECO:0000313" key="3">
    <source>
        <dbReference type="Proteomes" id="UP001063166"/>
    </source>
</evidence>
<dbReference type="AlphaFoldDB" id="A0A9P3PYG1"/>
<evidence type="ECO:0000256" key="1">
    <source>
        <dbReference type="SAM" id="MobiDB-lite"/>
    </source>
</evidence>
<proteinExistence type="predicted"/>
<accession>A0A9P3PYG1</accession>
<keyword evidence="3" id="KW-1185">Reference proteome</keyword>